<dbReference type="GO" id="GO:0070490">
    <property type="term" value="P:protein pupylation"/>
    <property type="evidence" value="ECO:0007669"/>
    <property type="project" value="TreeGrafter"/>
</dbReference>
<dbReference type="PANTHER" id="PTHR42307">
    <property type="entry name" value="PUP DEAMIDASE/DEPUPYLASE"/>
    <property type="match status" value="1"/>
</dbReference>
<dbReference type="Proteomes" id="UP000231693">
    <property type="component" value="Unassembled WGS sequence"/>
</dbReference>
<organism evidence="3 4">
    <name type="scientific">Sediminihabitans luteus</name>
    <dbReference type="NCBI Taxonomy" id="1138585"/>
    <lineage>
        <taxon>Bacteria</taxon>
        <taxon>Bacillati</taxon>
        <taxon>Actinomycetota</taxon>
        <taxon>Actinomycetes</taxon>
        <taxon>Micrococcales</taxon>
        <taxon>Cellulomonadaceae</taxon>
        <taxon>Sediminihabitans</taxon>
    </lineage>
</organism>
<dbReference type="GO" id="GO:0005524">
    <property type="term" value="F:ATP binding"/>
    <property type="evidence" value="ECO:0007669"/>
    <property type="project" value="TreeGrafter"/>
</dbReference>
<evidence type="ECO:0000256" key="1">
    <source>
        <dbReference type="ARBA" id="ARBA00009114"/>
    </source>
</evidence>
<dbReference type="GO" id="GO:0016811">
    <property type="term" value="F:hydrolase activity, acting on carbon-nitrogen (but not peptide) bonds, in linear amides"/>
    <property type="evidence" value="ECO:0007669"/>
    <property type="project" value="InterPro"/>
</dbReference>
<evidence type="ECO:0000313" key="3">
    <source>
        <dbReference type="EMBL" id="PJJ74361.1"/>
    </source>
</evidence>
<dbReference type="GO" id="GO:0008233">
    <property type="term" value="F:peptidase activity"/>
    <property type="evidence" value="ECO:0007669"/>
    <property type="project" value="InterPro"/>
</dbReference>
<dbReference type="PANTHER" id="PTHR42307:SF2">
    <property type="entry name" value="PUP DEAMIDASE_DEPUPYLASE"/>
    <property type="match status" value="1"/>
</dbReference>
<feature type="active site" description="Proton acceptor" evidence="2">
    <location>
        <position position="127"/>
    </location>
</feature>
<sequence length="546" mass="59083">MTVRRVMGIETEYGVLQPGRPLANPMLMSSQVVTTYRALAASADGVRGRARWDYDDEDPLSDARGFRLQRASAHPSLLTDDPEHAAPAGPSAGQDAFEEIARPDVDEYDDPSAANVILTNGARLYVDHAHPEYSSPEVTNPLDAVRWDVAGERVMLAASRELLAIPGSEVVLYKNNVDGKGASYGTHENYLVERSVPFATVVDGLTPFLVTRQVFTGSGRVGLGQSGQEPGFQLSQRADYMEAEVGLETTLRRPIVNTRDEPHADRARWRRLHLIIGDANHLEVATYLKLGTTSLVLWLLEHLDAAAEAGCAVRGRLAALRLADPVADVARVSHDLTLGVRLALADGRELTALEVQGEYVSIVRDALAALGGVPDDGTADVLDRWASVLGRLAQDPASCAREVEWVAKLRVLEAMRRRDGLAWDHPRLAALDLQWSDVRPERGIYHRLVASGAVDRLVDEDSVAAAVHHPPADTRAYFRGEVMARYGSNVSAASWDSVIFDVPGARSLQRVPMLDPLRGTRGHIGALLDASPDAGALLAGLSASRG</sequence>
<dbReference type="InterPro" id="IPR022366">
    <property type="entry name" value="Pup_deamidase"/>
</dbReference>
<accession>A0A2M9CR95</accession>
<keyword evidence="4" id="KW-1185">Reference proteome</keyword>
<dbReference type="GO" id="GO:0019941">
    <property type="term" value="P:modification-dependent protein catabolic process"/>
    <property type="evidence" value="ECO:0007669"/>
    <property type="project" value="InterPro"/>
</dbReference>
<comment type="similarity">
    <text evidence="1">Belongs to the Pup ligase/Pup deamidase family. Pup deamidase subfamily.</text>
</comment>
<dbReference type="InterPro" id="IPR004347">
    <property type="entry name" value="Pup_ligase/deamidase"/>
</dbReference>
<dbReference type="NCBIfam" id="TIGR03688">
    <property type="entry name" value="depupylase_Dop"/>
    <property type="match status" value="1"/>
</dbReference>
<evidence type="ECO:0000313" key="4">
    <source>
        <dbReference type="Proteomes" id="UP000231693"/>
    </source>
</evidence>
<dbReference type="GO" id="GO:0010498">
    <property type="term" value="P:proteasomal protein catabolic process"/>
    <property type="evidence" value="ECO:0007669"/>
    <property type="project" value="InterPro"/>
</dbReference>
<protein>
    <submittedName>
        <fullName evidence="3">Proteasome accessory factor A</fullName>
    </submittedName>
</protein>
<proteinExistence type="inferred from homology"/>
<dbReference type="EMBL" id="PGFE01000002">
    <property type="protein sequence ID" value="PJJ74361.1"/>
    <property type="molecule type" value="Genomic_DNA"/>
</dbReference>
<keyword evidence="3" id="KW-0647">Proteasome</keyword>
<reference evidence="3 4" key="1">
    <citation type="submission" date="2017-11" db="EMBL/GenBank/DDBJ databases">
        <title>Genomic Encyclopedia of Archaeal and Bacterial Type Strains, Phase II (KMG-II): From Individual Species to Whole Genera.</title>
        <authorList>
            <person name="Goeker M."/>
        </authorList>
    </citation>
    <scope>NUCLEOTIDE SEQUENCE [LARGE SCALE GENOMIC DNA]</scope>
    <source>
        <strain evidence="3 4">DSM 25478</strain>
    </source>
</reference>
<name>A0A2M9CR95_9CELL</name>
<dbReference type="AlphaFoldDB" id="A0A2M9CR95"/>
<comment type="caution">
    <text evidence="3">The sequence shown here is derived from an EMBL/GenBank/DDBJ whole genome shotgun (WGS) entry which is preliminary data.</text>
</comment>
<dbReference type="PIRSF" id="PIRSF018077">
    <property type="entry name" value="UCP018077"/>
    <property type="match status" value="1"/>
</dbReference>
<dbReference type="Pfam" id="PF03136">
    <property type="entry name" value="Pup_ligase"/>
    <property type="match status" value="1"/>
</dbReference>
<dbReference type="GO" id="GO:0000502">
    <property type="term" value="C:proteasome complex"/>
    <property type="evidence" value="ECO:0007669"/>
    <property type="project" value="UniProtKB-KW"/>
</dbReference>
<evidence type="ECO:0000256" key="2">
    <source>
        <dbReference type="PIRSR" id="PIRSR018077-1"/>
    </source>
</evidence>
<gene>
    <name evidence="3" type="ORF">CLV28_1857</name>
</gene>